<feature type="region of interest" description="Disordered" evidence="1">
    <location>
        <begin position="1"/>
        <end position="34"/>
    </location>
</feature>
<dbReference type="Proteomes" id="UP000478052">
    <property type="component" value="Unassembled WGS sequence"/>
</dbReference>
<feature type="compositionally biased region" description="Polar residues" evidence="1">
    <location>
        <begin position="1"/>
        <end position="13"/>
    </location>
</feature>
<keyword evidence="3" id="KW-1185">Reference proteome</keyword>
<evidence type="ECO:0000256" key="1">
    <source>
        <dbReference type="SAM" id="MobiDB-lite"/>
    </source>
</evidence>
<evidence type="ECO:0000313" key="2">
    <source>
        <dbReference type="EMBL" id="KAF0758071.1"/>
    </source>
</evidence>
<dbReference type="EMBL" id="VUJU01003387">
    <property type="protein sequence ID" value="KAF0758071.1"/>
    <property type="molecule type" value="Genomic_DNA"/>
</dbReference>
<name>A0A6G0YLA3_APHCR</name>
<gene>
    <name evidence="2" type="ORF">FWK35_00012084</name>
</gene>
<organism evidence="2 3">
    <name type="scientific">Aphis craccivora</name>
    <name type="common">Cowpea aphid</name>
    <dbReference type="NCBI Taxonomy" id="307492"/>
    <lineage>
        <taxon>Eukaryota</taxon>
        <taxon>Metazoa</taxon>
        <taxon>Ecdysozoa</taxon>
        <taxon>Arthropoda</taxon>
        <taxon>Hexapoda</taxon>
        <taxon>Insecta</taxon>
        <taxon>Pterygota</taxon>
        <taxon>Neoptera</taxon>
        <taxon>Paraneoptera</taxon>
        <taxon>Hemiptera</taxon>
        <taxon>Sternorrhyncha</taxon>
        <taxon>Aphidomorpha</taxon>
        <taxon>Aphidoidea</taxon>
        <taxon>Aphididae</taxon>
        <taxon>Aphidini</taxon>
        <taxon>Aphis</taxon>
        <taxon>Aphis</taxon>
    </lineage>
</organism>
<accession>A0A6G0YLA3</accession>
<proteinExistence type="predicted"/>
<reference evidence="2 3" key="1">
    <citation type="submission" date="2019-08" db="EMBL/GenBank/DDBJ databases">
        <title>Whole genome of Aphis craccivora.</title>
        <authorList>
            <person name="Voronova N.V."/>
            <person name="Shulinski R.S."/>
            <person name="Bandarenka Y.V."/>
            <person name="Zhorov D.G."/>
            <person name="Warner D."/>
        </authorList>
    </citation>
    <scope>NUCLEOTIDE SEQUENCE [LARGE SCALE GENOMIC DNA]</scope>
    <source>
        <strain evidence="2">180601</strain>
        <tissue evidence="2">Whole Body</tissue>
    </source>
</reference>
<sequence length="71" mass="7747">MGKSISTTTNPPCTYSDAIKSPIPQKEQYPTSSETSISTQISFLENLQSLITPLISLLTTLINKIISKNDC</sequence>
<dbReference type="AlphaFoldDB" id="A0A6G0YLA3"/>
<comment type="caution">
    <text evidence="2">The sequence shown here is derived from an EMBL/GenBank/DDBJ whole genome shotgun (WGS) entry which is preliminary data.</text>
</comment>
<protein>
    <submittedName>
        <fullName evidence="2">Uncharacterized protein</fullName>
    </submittedName>
</protein>
<evidence type="ECO:0000313" key="3">
    <source>
        <dbReference type="Proteomes" id="UP000478052"/>
    </source>
</evidence>